<gene>
    <name evidence="1" type="ORF">SAMEA4412678_00520</name>
</gene>
<reference evidence="1 2" key="1">
    <citation type="submission" date="2017-06" db="EMBL/GenBank/DDBJ databases">
        <authorList>
            <consortium name="Pathogen Informatics"/>
        </authorList>
    </citation>
    <scope>NUCLEOTIDE SEQUENCE [LARGE SCALE GENOMIC DNA]</scope>
    <source>
        <strain evidence="1 2">NCTC10596</strain>
    </source>
</reference>
<dbReference type="InterPro" id="IPR010662">
    <property type="entry name" value="RBBP9/YdeN"/>
</dbReference>
<dbReference type="GO" id="GO:0016787">
    <property type="term" value="F:hydrolase activity"/>
    <property type="evidence" value="ECO:0007669"/>
    <property type="project" value="UniProtKB-KW"/>
</dbReference>
<dbReference type="AlphaFoldDB" id="A0A8B4GB40"/>
<proteinExistence type="predicted"/>
<dbReference type="EMBL" id="LT906482">
    <property type="protein sequence ID" value="SNW07314.1"/>
    <property type="molecule type" value="Genomic_DNA"/>
</dbReference>
<dbReference type="Gene3D" id="3.40.50.1820">
    <property type="entry name" value="alpha/beta hydrolase"/>
    <property type="match status" value="1"/>
</dbReference>
<accession>A0A8B4GB40</accession>
<evidence type="ECO:0000313" key="1">
    <source>
        <dbReference type="EMBL" id="SNW07314.1"/>
    </source>
</evidence>
<dbReference type="InterPro" id="IPR029058">
    <property type="entry name" value="AB_hydrolase_fold"/>
</dbReference>
<dbReference type="SUPFAM" id="SSF53474">
    <property type="entry name" value="alpha/beta-Hydrolases"/>
    <property type="match status" value="1"/>
</dbReference>
<dbReference type="RefSeq" id="WP_003822524.1">
    <property type="nucleotide sequence ID" value="NZ_CP082861.1"/>
</dbReference>
<protein>
    <submittedName>
        <fullName evidence="1">Predicted esterase of the alpha/beta hydrolase fold</fullName>
    </submittedName>
</protein>
<dbReference type="GeneID" id="60769419"/>
<dbReference type="KEGG" id="ecor:SAMEA4412678_0520"/>
<dbReference type="Pfam" id="PF06821">
    <property type="entry name" value="Ser_hydrolase"/>
    <property type="match status" value="1"/>
</dbReference>
<name>A0A8B4GB40_EIKCO</name>
<dbReference type="Proteomes" id="UP000215465">
    <property type="component" value="Chromosome 1"/>
</dbReference>
<keyword evidence="1" id="KW-0378">Hydrolase</keyword>
<evidence type="ECO:0000313" key="2">
    <source>
        <dbReference type="Proteomes" id="UP000215465"/>
    </source>
</evidence>
<sequence length="187" mass="21124">MMLFPYSTLPPMSAAQDLTLLLVRDAAEPEMWIDIWARSYPLVQQVSCAADEGIAQWQSKINTAWRLIPGQAMIVAHGAGVPAVMAWQFQNSMRSQQRICGMILVSPLQSACMDDEWHTLKRARTNCKAALVIGQDENPLCPTDWASDTATIWQARLLRAPQSGHLNQRLGGWQWGMRLMQEMLWDD</sequence>
<organism evidence="1 2">
    <name type="scientific">Eikenella corrodens</name>
    <dbReference type="NCBI Taxonomy" id="539"/>
    <lineage>
        <taxon>Bacteria</taxon>
        <taxon>Pseudomonadati</taxon>
        <taxon>Pseudomonadota</taxon>
        <taxon>Betaproteobacteria</taxon>
        <taxon>Neisseriales</taxon>
        <taxon>Neisseriaceae</taxon>
        <taxon>Eikenella</taxon>
    </lineage>
</organism>